<reference evidence="10" key="1">
    <citation type="journal article" date="2022" name="Front. Genet.">
        <title>Chromosome-Scale Assembly of the Dendrobium nobile Genome Provides Insights Into the Molecular Mechanism of the Biosynthesis of the Medicinal Active Ingredient of Dendrobium.</title>
        <authorList>
            <person name="Xu Q."/>
            <person name="Niu S.-C."/>
            <person name="Li K.-L."/>
            <person name="Zheng P.-J."/>
            <person name="Zhang X.-J."/>
            <person name="Jia Y."/>
            <person name="Liu Y."/>
            <person name="Niu Y.-X."/>
            <person name="Yu L.-H."/>
            <person name="Chen D.-F."/>
            <person name="Zhang G.-Q."/>
        </authorList>
    </citation>
    <scope>NUCLEOTIDE SEQUENCE</scope>
    <source>
        <tissue evidence="10">Leaf</tissue>
    </source>
</reference>
<dbReference type="GO" id="GO:0006952">
    <property type="term" value="P:defense response"/>
    <property type="evidence" value="ECO:0007669"/>
    <property type="project" value="UniProtKB-KW"/>
</dbReference>
<proteinExistence type="inferred from homology"/>
<name>A0A8T3ABF8_DENNO</name>
<dbReference type="Gene3D" id="1.20.5.4130">
    <property type="match status" value="1"/>
</dbReference>
<evidence type="ECO:0000256" key="4">
    <source>
        <dbReference type="ARBA" id="ARBA00022737"/>
    </source>
</evidence>
<dbReference type="Proteomes" id="UP000829196">
    <property type="component" value="Unassembled WGS sequence"/>
</dbReference>
<evidence type="ECO:0000256" key="5">
    <source>
        <dbReference type="ARBA" id="ARBA00022741"/>
    </source>
</evidence>
<dbReference type="Pfam" id="PF18052">
    <property type="entry name" value="Rx_N"/>
    <property type="match status" value="1"/>
</dbReference>
<comment type="subcellular location">
    <subcellularLocation>
        <location evidence="1">Nucleus</location>
    </subcellularLocation>
</comment>
<dbReference type="EMBL" id="JAGYWB010000017">
    <property type="protein sequence ID" value="KAI0493468.1"/>
    <property type="molecule type" value="Genomic_DNA"/>
</dbReference>
<keyword evidence="7" id="KW-0539">Nucleus</keyword>
<evidence type="ECO:0000256" key="1">
    <source>
        <dbReference type="ARBA" id="ARBA00004123"/>
    </source>
</evidence>
<dbReference type="SUPFAM" id="SSF47040">
    <property type="entry name" value="Kix domain of CBP (creb binding protein)"/>
    <property type="match status" value="1"/>
</dbReference>
<comment type="caution">
    <text evidence="10">The sequence shown here is derived from an EMBL/GenBank/DDBJ whole genome shotgun (WGS) entry which is preliminary data.</text>
</comment>
<dbReference type="InterPro" id="IPR036546">
    <property type="entry name" value="MED15_KIX"/>
</dbReference>
<comment type="similarity">
    <text evidence="2">Belongs to the disease resistance NB-LRR family.</text>
</comment>
<keyword evidence="11" id="KW-1185">Reference proteome</keyword>
<dbReference type="OrthoDB" id="1912459at2759"/>
<dbReference type="Gene3D" id="1.10.246.20">
    <property type="entry name" value="Coactivator CBP, KIX domain"/>
    <property type="match status" value="1"/>
</dbReference>
<keyword evidence="5" id="KW-0547">Nucleotide-binding</keyword>
<dbReference type="GO" id="GO:0000166">
    <property type="term" value="F:nucleotide binding"/>
    <property type="evidence" value="ECO:0007669"/>
    <property type="project" value="UniProtKB-KW"/>
</dbReference>
<dbReference type="GO" id="GO:0005634">
    <property type="term" value="C:nucleus"/>
    <property type="evidence" value="ECO:0007669"/>
    <property type="project" value="UniProtKB-SubCell"/>
</dbReference>
<sequence length="246" mass="28277">MAGTTSLIISSLLTSLKQLYHIMPNTTSSSIAQEDVTTAQVNSNRARLMEDLSRLSRMLPRIQAVLHDAKEREITENATQLWLSELREVAYDVEDVLDQYDYQIIRTVVEAEPSLKRKRVDDGDIYGYQDWTAHMAMLEDWVCDYNSFVGESDDSSSDEAWVESNNRWTVLSSDWRSQLPPYARQRILNKIMDTLKRHLPLGYPAGITEVKKIAQRFEEKIYAAAANQSEYLRTISLKMLSMEAKT</sequence>
<feature type="domain" description="Disease resistance N-terminal" evidence="9">
    <location>
        <begin position="43"/>
        <end position="108"/>
    </location>
</feature>
<evidence type="ECO:0000259" key="8">
    <source>
        <dbReference type="Pfam" id="PF16987"/>
    </source>
</evidence>
<keyword evidence="6" id="KW-0611">Plant defense</keyword>
<dbReference type="FunFam" id="1.10.246.20:FF:000003">
    <property type="entry name" value="Mediator of RNA polymerase II transcription subunit 15a"/>
    <property type="match status" value="1"/>
</dbReference>
<evidence type="ECO:0000313" key="11">
    <source>
        <dbReference type="Proteomes" id="UP000829196"/>
    </source>
</evidence>
<accession>A0A8T3ABF8</accession>
<dbReference type="InterPro" id="IPR044661">
    <property type="entry name" value="MED15a/b/c-like"/>
</dbReference>
<protein>
    <submittedName>
        <fullName evidence="10">Uncharacterized protein</fullName>
    </submittedName>
</protein>
<evidence type="ECO:0000256" key="2">
    <source>
        <dbReference type="ARBA" id="ARBA00008894"/>
    </source>
</evidence>
<dbReference type="SMR" id="A0A8T3ABF8"/>
<dbReference type="AlphaFoldDB" id="A0A8T3ABF8"/>
<dbReference type="InterPro" id="IPR036529">
    <property type="entry name" value="KIX_dom_sf"/>
</dbReference>
<dbReference type="PANTHER" id="PTHR33137">
    <property type="entry name" value="MEDIATOR OF RNA POLYMERASE II TRANSCRIPTION SUBUNIT 15A-RELATED"/>
    <property type="match status" value="1"/>
</dbReference>
<dbReference type="Pfam" id="PF16987">
    <property type="entry name" value="KIX_2"/>
    <property type="match status" value="1"/>
</dbReference>
<dbReference type="InterPro" id="IPR041118">
    <property type="entry name" value="Rx_N"/>
</dbReference>
<keyword evidence="3" id="KW-0433">Leucine-rich repeat</keyword>
<evidence type="ECO:0000256" key="7">
    <source>
        <dbReference type="ARBA" id="ARBA00023242"/>
    </source>
</evidence>
<evidence type="ECO:0000256" key="3">
    <source>
        <dbReference type="ARBA" id="ARBA00022614"/>
    </source>
</evidence>
<evidence type="ECO:0000256" key="6">
    <source>
        <dbReference type="ARBA" id="ARBA00022821"/>
    </source>
</evidence>
<evidence type="ECO:0000259" key="9">
    <source>
        <dbReference type="Pfam" id="PF18052"/>
    </source>
</evidence>
<feature type="domain" description="Mediator complex subunit 15 KIX" evidence="8">
    <location>
        <begin position="173"/>
        <end position="245"/>
    </location>
</feature>
<organism evidence="10 11">
    <name type="scientific">Dendrobium nobile</name>
    <name type="common">Orchid</name>
    <dbReference type="NCBI Taxonomy" id="94219"/>
    <lineage>
        <taxon>Eukaryota</taxon>
        <taxon>Viridiplantae</taxon>
        <taxon>Streptophyta</taxon>
        <taxon>Embryophyta</taxon>
        <taxon>Tracheophyta</taxon>
        <taxon>Spermatophyta</taxon>
        <taxon>Magnoliopsida</taxon>
        <taxon>Liliopsida</taxon>
        <taxon>Asparagales</taxon>
        <taxon>Orchidaceae</taxon>
        <taxon>Epidendroideae</taxon>
        <taxon>Malaxideae</taxon>
        <taxon>Dendrobiinae</taxon>
        <taxon>Dendrobium</taxon>
    </lineage>
</organism>
<evidence type="ECO:0000313" key="10">
    <source>
        <dbReference type="EMBL" id="KAI0493468.1"/>
    </source>
</evidence>
<dbReference type="GO" id="GO:0003713">
    <property type="term" value="F:transcription coactivator activity"/>
    <property type="evidence" value="ECO:0007669"/>
    <property type="project" value="InterPro"/>
</dbReference>
<dbReference type="PANTHER" id="PTHR33137:SF4">
    <property type="entry name" value="MEDIATOR OF RNA POLYMERASE II TRANSCRIPTION SUBUNIT 15A-RELATED"/>
    <property type="match status" value="1"/>
</dbReference>
<keyword evidence="4" id="KW-0677">Repeat</keyword>
<gene>
    <name evidence="10" type="ORF">KFK09_023586</name>
</gene>
<dbReference type="GO" id="GO:0031490">
    <property type="term" value="F:chromatin DNA binding"/>
    <property type="evidence" value="ECO:0007669"/>
    <property type="project" value="InterPro"/>
</dbReference>